<reference evidence="2" key="1">
    <citation type="submission" date="2023-07" db="EMBL/GenBank/DDBJ databases">
        <title>Genomic characterization of faba bean (Vicia faba) microsymbionts in Mexican soils.</title>
        <authorList>
            <person name="Rivera Orduna F.N."/>
            <person name="Guevara-Luna J."/>
            <person name="Yan J."/>
            <person name="Arroyo-Herrera I."/>
            <person name="Li Y."/>
            <person name="Vasquez-Murrieta M.S."/>
            <person name="Wang E.T."/>
        </authorList>
    </citation>
    <scope>NUCLEOTIDE SEQUENCE [LARGE SCALE GENOMIC DNA]</scope>
    <source>
        <strain evidence="2">CH6</strain>
    </source>
</reference>
<proteinExistence type="predicted"/>
<keyword evidence="2" id="KW-1185">Reference proteome</keyword>
<comment type="caution">
    <text evidence="1">The sequence shown here is derived from an EMBL/GenBank/DDBJ whole genome shotgun (WGS) entry which is preliminary data.</text>
</comment>
<dbReference type="EMBL" id="JAVLSH010000019">
    <property type="protein sequence ID" value="MDR9763756.1"/>
    <property type="molecule type" value="Genomic_DNA"/>
</dbReference>
<organism evidence="1 2">
    <name type="scientific">Rhizobium redzepovicii</name>
    <dbReference type="NCBI Taxonomy" id="2867518"/>
    <lineage>
        <taxon>Bacteria</taxon>
        <taxon>Pseudomonadati</taxon>
        <taxon>Pseudomonadota</taxon>
        <taxon>Alphaproteobacteria</taxon>
        <taxon>Hyphomicrobiales</taxon>
        <taxon>Rhizobiaceae</taxon>
        <taxon>Rhizobium/Agrobacterium group</taxon>
        <taxon>Rhizobium</taxon>
    </lineage>
</organism>
<sequence>MKKDENQAWCSDGVDESSSEYVEVPEFRPTLSYELSPVHEIWIADQLKRLGLSEVVSEDLILTGSGILIGPDHRVNGNHADHTLCKPCPHYVVALNPASVFLSDDNQSVRLMSSLSSKPERKGMTGDLMQVCNSVWMAQPAAHGCRHKYRAGGDGLPLSGMARTLPILQGGDDIRSQADQ</sequence>
<accession>A0AAW8PAY2</accession>
<gene>
    <name evidence="1" type="ORF">RJJ37_29710</name>
</gene>
<dbReference type="RefSeq" id="WP_310808707.1">
    <property type="nucleotide sequence ID" value="NZ_JAVLSH010000019.1"/>
</dbReference>
<evidence type="ECO:0000313" key="1">
    <source>
        <dbReference type="EMBL" id="MDR9763756.1"/>
    </source>
</evidence>
<dbReference type="Proteomes" id="UP001269402">
    <property type="component" value="Unassembled WGS sequence"/>
</dbReference>
<protein>
    <submittedName>
        <fullName evidence="1">Uncharacterized protein</fullName>
    </submittedName>
</protein>
<evidence type="ECO:0000313" key="2">
    <source>
        <dbReference type="Proteomes" id="UP001269402"/>
    </source>
</evidence>
<dbReference type="AlphaFoldDB" id="A0AAW8PAY2"/>
<name>A0AAW8PAY2_9HYPH</name>